<evidence type="ECO:0000259" key="2">
    <source>
        <dbReference type="Pfam" id="PF17127"/>
    </source>
</evidence>
<dbReference type="Gene3D" id="3.40.30.10">
    <property type="entry name" value="Glutaredoxin"/>
    <property type="match status" value="1"/>
</dbReference>
<sequence>MQGSFFINMKVNPLLFFLLVLIGCNDGVNQREQEIDFAAIPDRADKLALFHYLDSLDFIAGNQSELDSLEQELANFLHQEANSDSVIQQNVFHHLLNRLEGRNYLLDFFLEKIPFYLNNPESPYYNNEFFVSFLKATINAPAINEELKMAHKSLLPLININRIGTLANDFGFETLSLRASSLYETKGDYTLLFFFDPSCMHCKEQLNALKESEGFRNFLNNKSVSFLLVNPWGNKEEWRKYAQNLPSQWIIGFDNNQHIVNDGLFYLKAAPSIYLLDEKKYVLLKNTQIDVAINFLLKDN</sequence>
<dbReference type="Pfam" id="PF13905">
    <property type="entry name" value="Thioredoxin_8"/>
    <property type="match status" value="1"/>
</dbReference>
<evidence type="ECO:0000313" key="4">
    <source>
        <dbReference type="Proteomes" id="UP000435036"/>
    </source>
</evidence>
<protein>
    <submittedName>
        <fullName evidence="3">DUF5106 domain-containing protein</fullName>
    </submittedName>
</protein>
<dbReference type="Proteomes" id="UP000435036">
    <property type="component" value="Unassembled WGS sequence"/>
</dbReference>
<feature type="domain" description="DUF5106" evidence="2">
    <location>
        <begin position="49"/>
        <end position="158"/>
    </location>
</feature>
<reference evidence="3 4" key="1">
    <citation type="submission" date="2019-12" db="EMBL/GenBank/DDBJ databases">
        <authorList>
            <person name="Dong K."/>
        </authorList>
    </citation>
    <scope>NUCLEOTIDE SEQUENCE [LARGE SCALE GENOMIC DNA]</scope>
    <source>
        <strain evidence="3 4">JCM 31225</strain>
    </source>
</reference>
<dbReference type="InterPro" id="IPR033395">
    <property type="entry name" value="DUF5106"/>
</dbReference>
<name>A0A6N8L656_9SPHI</name>
<feature type="domain" description="Thioredoxin-like fold" evidence="1">
    <location>
        <begin position="187"/>
        <end position="278"/>
    </location>
</feature>
<keyword evidence="4" id="KW-1185">Reference proteome</keyword>
<organism evidence="3 4">
    <name type="scientific">Sphingobacterium humi</name>
    <dbReference type="NCBI Taxonomy" id="1796905"/>
    <lineage>
        <taxon>Bacteria</taxon>
        <taxon>Pseudomonadati</taxon>
        <taxon>Bacteroidota</taxon>
        <taxon>Sphingobacteriia</taxon>
        <taxon>Sphingobacteriales</taxon>
        <taxon>Sphingobacteriaceae</taxon>
        <taxon>Sphingobacterium</taxon>
    </lineage>
</organism>
<dbReference type="Pfam" id="PF17127">
    <property type="entry name" value="DUF5106"/>
    <property type="match status" value="1"/>
</dbReference>
<evidence type="ECO:0000313" key="3">
    <source>
        <dbReference type="EMBL" id="MVZ63658.1"/>
    </source>
</evidence>
<proteinExistence type="predicted"/>
<accession>A0A6N8L656</accession>
<dbReference type="SUPFAM" id="SSF52833">
    <property type="entry name" value="Thioredoxin-like"/>
    <property type="match status" value="1"/>
</dbReference>
<comment type="caution">
    <text evidence="3">The sequence shown here is derived from an EMBL/GenBank/DDBJ whole genome shotgun (WGS) entry which is preliminary data.</text>
</comment>
<gene>
    <name evidence="3" type="ORF">GQF63_16645</name>
</gene>
<dbReference type="AlphaFoldDB" id="A0A6N8L656"/>
<dbReference type="InterPro" id="IPR012336">
    <property type="entry name" value="Thioredoxin-like_fold"/>
</dbReference>
<dbReference type="EMBL" id="WSQA01000014">
    <property type="protein sequence ID" value="MVZ63658.1"/>
    <property type="molecule type" value="Genomic_DNA"/>
</dbReference>
<dbReference type="InterPro" id="IPR036249">
    <property type="entry name" value="Thioredoxin-like_sf"/>
</dbReference>
<evidence type="ECO:0000259" key="1">
    <source>
        <dbReference type="Pfam" id="PF13905"/>
    </source>
</evidence>